<evidence type="ECO:0000256" key="1">
    <source>
        <dbReference type="ARBA" id="ARBA00004651"/>
    </source>
</evidence>
<dbReference type="SUPFAM" id="SSF81321">
    <property type="entry name" value="Family A G protein-coupled receptor-like"/>
    <property type="match status" value="1"/>
</dbReference>
<evidence type="ECO:0000256" key="5">
    <source>
        <dbReference type="ARBA" id="ARBA00023040"/>
    </source>
</evidence>
<dbReference type="SMART" id="SM01381">
    <property type="entry name" value="7TM_GPCR_Srsx"/>
    <property type="match status" value="1"/>
</dbReference>
<keyword evidence="12" id="KW-1185">Reference proteome</keyword>
<evidence type="ECO:0000256" key="4">
    <source>
        <dbReference type="ARBA" id="ARBA00022989"/>
    </source>
</evidence>
<evidence type="ECO:0000256" key="8">
    <source>
        <dbReference type="ARBA" id="ARBA00023224"/>
    </source>
</evidence>
<evidence type="ECO:0000313" key="12">
    <source>
        <dbReference type="Proteomes" id="UP000694620"/>
    </source>
</evidence>
<feature type="transmembrane region" description="Helical" evidence="9">
    <location>
        <begin position="277"/>
        <end position="299"/>
    </location>
</feature>
<dbReference type="GO" id="GO:0005886">
    <property type="term" value="C:plasma membrane"/>
    <property type="evidence" value="ECO:0007669"/>
    <property type="project" value="UniProtKB-SubCell"/>
</dbReference>
<dbReference type="PANTHER" id="PTHR24249">
    <property type="entry name" value="HISTAMINE RECEPTOR-RELATED G-PROTEIN COUPLED RECEPTOR"/>
    <property type="match status" value="1"/>
</dbReference>
<evidence type="ECO:0000256" key="9">
    <source>
        <dbReference type="SAM" id="Phobius"/>
    </source>
</evidence>
<evidence type="ECO:0000256" key="3">
    <source>
        <dbReference type="ARBA" id="ARBA00022692"/>
    </source>
</evidence>
<dbReference type="PRINTS" id="PR00237">
    <property type="entry name" value="GPCRRHODOPSN"/>
</dbReference>
<keyword evidence="7" id="KW-0675">Receptor</keyword>
<keyword evidence="6 9" id="KW-0472">Membrane</keyword>
<feature type="domain" description="G-protein coupled receptors family 1 profile" evidence="10">
    <location>
        <begin position="39"/>
        <end position="293"/>
    </location>
</feature>
<dbReference type="GO" id="GO:0001594">
    <property type="term" value="F:trace-amine receptor activity"/>
    <property type="evidence" value="ECO:0007669"/>
    <property type="project" value="TreeGrafter"/>
</dbReference>
<feature type="transmembrane region" description="Helical" evidence="9">
    <location>
        <begin position="138"/>
        <end position="160"/>
    </location>
</feature>
<keyword evidence="3 9" id="KW-0812">Transmembrane</keyword>
<dbReference type="AlphaFoldDB" id="A0A8C4STY8"/>
<keyword evidence="5" id="KW-0297">G-protein coupled receptor</keyword>
<dbReference type="Proteomes" id="UP000694620">
    <property type="component" value="Unassembled WGS sequence"/>
</dbReference>
<dbReference type="Ensembl" id="ENSECRT00000021440.1">
    <property type="protein sequence ID" value="ENSECRP00000020986.1"/>
    <property type="gene ID" value="ENSECRG00000014118.1"/>
</dbReference>
<reference evidence="11" key="2">
    <citation type="submission" date="2025-09" db="UniProtKB">
        <authorList>
            <consortium name="Ensembl"/>
        </authorList>
    </citation>
    <scope>IDENTIFICATION</scope>
</reference>
<evidence type="ECO:0000256" key="7">
    <source>
        <dbReference type="ARBA" id="ARBA00023170"/>
    </source>
</evidence>
<keyword evidence="2" id="KW-1003">Cell membrane</keyword>
<dbReference type="GeneTree" id="ENSGT00950000182934"/>
<organism evidence="11 12">
    <name type="scientific">Erpetoichthys calabaricus</name>
    <name type="common">Rope fish</name>
    <name type="synonym">Calamoichthys calabaricus</name>
    <dbReference type="NCBI Taxonomy" id="27687"/>
    <lineage>
        <taxon>Eukaryota</taxon>
        <taxon>Metazoa</taxon>
        <taxon>Chordata</taxon>
        <taxon>Craniata</taxon>
        <taxon>Vertebrata</taxon>
        <taxon>Euteleostomi</taxon>
        <taxon>Actinopterygii</taxon>
        <taxon>Polypteriformes</taxon>
        <taxon>Polypteridae</taxon>
        <taxon>Erpetoichthys</taxon>
    </lineage>
</organism>
<protein>
    <recommendedName>
        <fullName evidence="10">G-protein coupled receptors family 1 profile domain-containing protein</fullName>
    </recommendedName>
</protein>
<reference evidence="11" key="1">
    <citation type="submission" date="2025-08" db="UniProtKB">
        <authorList>
            <consortium name="Ensembl"/>
        </authorList>
    </citation>
    <scope>IDENTIFICATION</scope>
</reference>
<feature type="transmembrane region" description="Helical" evidence="9">
    <location>
        <begin position="24"/>
        <end position="47"/>
    </location>
</feature>
<comment type="subcellular location">
    <subcellularLocation>
        <location evidence="1">Cell membrane</location>
        <topology evidence="1">Multi-pass membrane protein</topology>
    </subcellularLocation>
</comment>
<evidence type="ECO:0000313" key="11">
    <source>
        <dbReference type="Ensembl" id="ENSECRP00000020986.1"/>
    </source>
</evidence>
<feature type="transmembrane region" description="Helical" evidence="9">
    <location>
        <begin position="239"/>
        <end position="257"/>
    </location>
</feature>
<keyword evidence="8" id="KW-0807">Transducer</keyword>
<evidence type="ECO:0000259" key="10">
    <source>
        <dbReference type="PROSITE" id="PS50262"/>
    </source>
</evidence>
<dbReference type="Gene3D" id="1.20.1070.10">
    <property type="entry name" value="Rhodopsin 7-helix transmembrane proteins"/>
    <property type="match status" value="1"/>
</dbReference>
<feature type="transmembrane region" description="Helical" evidence="9">
    <location>
        <begin position="59"/>
        <end position="84"/>
    </location>
</feature>
<keyword evidence="4 9" id="KW-1133">Transmembrane helix</keyword>
<accession>A0A8C4STY8</accession>
<dbReference type="InterPro" id="IPR017452">
    <property type="entry name" value="GPCR_Rhodpsn_7TM"/>
</dbReference>
<feature type="transmembrane region" description="Helical" evidence="9">
    <location>
        <begin position="96"/>
        <end position="118"/>
    </location>
</feature>
<proteinExistence type="predicted"/>
<name>A0A8C4STY8_ERPCA</name>
<sequence>MRTKKQKHNTSCLKLIYETEVYGLYYIFSCLLIFSTVFGNLLVIISISHFVQLHTPTNLLILSLAAADFLMGFFVMPFSLVLLIETCWYFGVLYCYLYQALANILSISVIYNVVLISIDRYIAVCHPFFYSSKITLTVAKISIAVVWLFALFITLVLLCLSDIVTEICDGTCAAYTYDEMIIFILLITFFIPYSLMIGFYIRIFVVARSHSRAINCMIEKRQTEEVSDRKISKPSERKAAKTLGVVVGAFIICWLPINVYNLFTDNSNPITYLIRGVFVLVSEVNFGVNPILYAFLYSWFRKALKIILLCKIFSPASSVLNLLFHFNLEARVLYFCTLIHGAVGLHSSHCWFTK</sequence>
<dbReference type="InterPro" id="IPR000276">
    <property type="entry name" value="GPCR_Rhodpsn"/>
</dbReference>
<evidence type="ECO:0000256" key="6">
    <source>
        <dbReference type="ARBA" id="ARBA00023136"/>
    </source>
</evidence>
<evidence type="ECO:0000256" key="2">
    <source>
        <dbReference type="ARBA" id="ARBA00022475"/>
    </source>
</evidence>
<feature type="transmembrane region" description="Helical" evidence="9">
    <location>
        <begin position="180"/>
        <end position="205"/>
    </location>
</feature>
<dbReference type="Pfam" id="PF00001">
    <property type="entry name" value="7tm_1"/>
    <property type="match status" value="1"/>
</dbReference>
<dbReference type="InterPro" id="IPR050569">
    <property type="entry name" value="TAAR"/>
</dbReference>
<dbReference type="PANTHER" id="PTHR24249:SF381">
    <property type="entry name" value="TRACE AMINE ASSOCIATED RECEPTOR 19P-RELATED"/>
    <property type="match status" value="1"/>
</dbReference>
<dbReference type="PROSITE" id="PS50262">
    <property type="entry name" value="G_PROTEIN_RECEP_F1_2"/>
    <property type="match status" value="1"/>
</dbReference>